<proteinExistence type="predicted"/>
<gene>
    <name evidence="5" type="ORF">FQV37_2260</name>
</gene>
<keyword evidence="3" id="KW-0378">Hydrolase</keyword>
<dbReference type="Pfam" id="PF08774">
    <property type="entry name" value="VRR_NUC"/>
    <property type="match status" value="1"/>
</dbReference>
<dbReference type="Proteomes" id="UP000471465">
    <property type="component" value="Unassembled WGS sequence"/>
</dbReference>
<dbReference type="GO" id="GO:0016788">
    <property type="term" value="F:hydrolase activity, acting on ester bonds"/>
    <property type="evidence" value="ECO:0007669"/>
    <property type="project" value="InterPro"/>
</dbReference>
<dbReference type="RefSeq" id="WP_160023773.1">
    <property type="nucleotide sequence ID" value="NZ_VZIZ01000049.1"/>
</dbReference>
<name>A0A6N7BUS0_9GAMM</name>
<evidence type="ECO:0000256" key="3">
    <source>
        <dbReference type="ARBA" id="ARBA00022801"/>
    </source>
</evidence>
<dbReference type="SMART" id="SM00990">
    <property type="entry name" value="VRR_NUC"/>
    <property type="match status" value="1"/>
</dbReference>
<sequence length="123" mass="13888">MTELSEAQIQNKVIREAKKIPYKGRELADYIVHVANGGKRSKRVAAGLKHNGVKRGYPDLVIDIARGGFHGLRIEIKKPDDGTVSPHQVERLQMLTDEGYRAVVTEGYQETMDEILNYLSLWP</sequence>
<dbReference type="InterPro" id="IPR014883">
    <property type="entry name" value="VRR_NUC"/>
</dbReference>
<comment type="caution">
    <text evidence="5">The sequence shown here is derived from an EMBL/GenBank/DDBJ whole genome shotgun (WGS) entry which is preliminary data.</text>
</comment>
<evidence type="ECO:0000259" key="4">
    <source>
        <dbReference type="SMART" id="SM00990"/>
    </source>
</evidence>
<keyword evidence="2" id="KW-0540">Nuclease</keyword>
<evidence type="ECO:0000256" key="1">
    <source>
        <dbReference type="ARBA" id="ARBA00001946"/>
    </source>
</evidence>
<evidence type="ECO:0000313" key="6">
    <source>
        <dbReference type="Proteomes" id="UP000471465"/>
    </source>
</evidence>
<dbReference type="GO" id="GO:0003676">
    <property type="term" value="F:nucleic acid binding"/>
    <property type="evidence" value="ECO:0007669"/>
    <property type="project" value="InterPro"/>
</dbReference>
<feature type="domain" description="VRR-NUC" evidence="4">
    <location>
        <begin position="4"/>
        <end position="109"/>
    </location>
</feature>
<reference evidence="5 6" key="1">
    <citation type="submission" date="2019-09" db="EMBL/GenBank/DDBJ databases">
        <title>Draft genome sequence of Psychrobacter nivimaris LAMA 639, in search for biotechnological relevant genes.</title>
        <authorList>
            <person name="Lima A.O.S."/>
            <person name="Staloch B.E.K."/>
            <person name="Freitas R.C."/>
            <person name="Niero H."/>
            <person name="Silva M.A.C."/>
        </authorList>
    </citation>
    <scope>NUCLEOTIDE SEQUENCE [LARGE SCALE GENOMIC DNA]</scope>
    <source>
        <strain evidence="5 6">LAMA 639</strain>
    </source>
</reference>
<protein>
    <recommendedName>
        <fullName evidence="4">VRR-NUC domain-containing protein</fullName>
    </recommendedName>
</protein>
<keyword evidence="6" id="KW-1185">Reference proteome</keyword>
<dbReference type="AlphaFoldDB" id="A0A6N7BUS0"/>
<accession>A0A6N7BUS0</accession>
<dbReference type="InterPro" id="IPR011856">
    <property type="entry name" value="tRNA_endonuc-like_dom_sf"/>
</dbReference>
<dbReference type="Gene3D" id="3.40.1350.10">
    <property type="match status" value="1"/>
</dbReference>
<organism evidence="5 6">
    <name type="scientific">Psychrobacter nivimaris</name>
    <dbReference type="NCBI Taxonomy" id="281738"/>
    <lineage>
        <taxon>Bacteria</taxon>
        <taxon>Pseudomonadati</taxon>
        <taxon>Pseudomonadota</taxon>
        <taxon>Gammaproteobacteria</taxon>
        <taxon>Moraxellales</taxon>
        <taxon>Moraxellaceae</taxon>
        <taxon>Psychrobacter</taxon>
    </lineage>
</organism>
<comment type="cofactor">
    <cofactor evidence="1">
        <name>Mg(2+)</name>
        <dbReference type="ChEBI" id="CHEBI:18420"/>
    </cofactor>
</comment>
<evidence type="ECO:0000256" key="2">
    <source>
        <dbReference type="ARBA" id="ARBA00022722"/>
    </source>
</evidence>
<evidence type="ECO:0000313" key="5">
    <source>
        <dbReference type="EMBL" id="KAF0567404.1"/>
    </source>
</evidence>
<dbReference type="GO" id="GO:0004518">
    <property type="term" value="F:nuclease activity"/>
    <property type="evidence" value="ECO:0007669"/>
    <property type="project" value="UniProtKB-KW"/>
</dbReference>
<dbReference type="EMBL" id="VZIZ01000049">
    <property type="protein sequence ID" value="KAF0567404.1"/>
    <property type="molecule type" value="Genomic_DNA"/>
</dbReference>